<dbReference type="Proteomes" id="UP000188268">
    <property type="component" value="Unassembled WGS sequence"/>
</dbReference>
<protein>
    <submittedName>
        <fullName evidence="2">Uncharacterized protein</fullName>
    </submittedName>
</protein>
<dbReference type="EMBL" id="AWWV01011875">
    <property type="protein sequence ID" value="OMO70024.1"/>
    <property type="molecule type" value="Genomic_DNA"/>
</dbReference>
<dbReference type="OrthoDB" id="1712560at2759"/>
<dbReference type="Gramene" id="OMO70024">
    <property type="protein sequence ID" value="OMO70024"/>
    <property type="gene ID" value="CCACVL1_19141"/>
</dbReference>
<accession>A0A1R3HIC8</accession>
<evidence type="ECO:0000313" key="3">
    <source>
        <dbReference type="Proteomes" id="UP000188268"/>
    </source>
</evidence>
<evidence type="ECO:0000256" key="1">
    <source>
        <dbReference type="SAM" id="MobiDB-lite"/>
    </source>
</evidence>
<evidence type="ECO:0000313" key="2">
    <source>
        <dbReference type="EMBL" id="OMO70024.1"/>
    </source>
</evidence>
<sequence>MVELARGIYQSQIELLEAIQEARPRTTNRGQSHDGSRRPTPPGGDDMLARNTTETQQQNEPSQRYATLSDLTTLLEREKAKLFRPSFFFMKDPPDPKYLVDKPYSPNYEASTFQLYDGRKGNAVEHVSKFLDAMGTHSMNPELFLREFSKSLTRRA</sequence>
<feature type="region of interest" description="Disordered" evidence="1">
    <location>
        <begin position="20"/>
        <end position="66"/>
    </location>
</feature>
<proteinExistence type="predicted"/>
<organism evidence="2 3">
    <name type="scientific">Corchorus capsularis</name>
    <name type="common">Jute</name>
    <dbReference type="NCBI Taxonomy" id="210143"/>
    <lineage>
        <taxon>Eukaryota</taxon>
        <taxon>Viridiplantae</taxon>
        <taxon>Streptophyta</taxon>
        <taxon>Embryophyta</taxon>
        <taxon>Tracheophyta</taxon>
        <taxon>Spermatophyta</taxon>
        <taxon>Magnoliopsida</taxon>
        <taxon>eudicotyledons</taxon>
        <taxon>Gunneridae</taxon>
        <taxon>Pentapetalae</taxon>
        <taxon>rosids</taxon>
        <taxon>malvids</taxon>
        <taxon>Malvales</taxon>
        <taxon>Malvaceae</taxon>
        <taxon>Grewioideae</taxon>
        <taxon>Apeibeae</taxon>
        <taxon>Corchorus</taxon>
    </lineage>
</organism>
<name>A0A1R3HIC8_COCAP</name>
<feature type="compositionally biased region" description="Polar residues" evidence="1">
    <location>
        <begin position="50"/>
        <end position="66"/>
    </location>
</feature>
<keyword evidence="3" id="KW-1185">Reference proteome</keyword>
<comment type="caution">
    <text evidence="2">The sequence shown here is derived from an EMBL/GenBank/DDBJ whole genome shotgun (WGS) entry which is preliminary data.</text>
</comment>
<reference evidence="2 3" key="1">
    <citation type="submission" date="2013-09" db="EMBL/GenBank/DDBJ databases">
        <title>Corchorus capsularis genome sequencing.</title>
        <authorList>
            <person name="Alam M."/>
            <person name="Haque M.S."/>
            <person name="Islam M.S."/>
            <person name="Emdad E.M."/>
            <person name="Islam M.M."/>
            <person name="Ahmed B."/>
            <person name="Halim A."/>
            <person name="Hossen Q.M.M."/>
            <person name="Hossain M.Z."/>
            <person name="Ahmed R."/>
            <person name="Khan M.M."/>
            <person name="Islam R."/>
            <person name="Rashid M.M."/>
            <person name="Khan S.A."/>
            <person name="Rahman M.S."/>
            <person name="Alam M."/>
        </authorList>
    </citation>
    <scope>NUCLEOTIDE SEQUENCE [LARGE SCALE GENOMIC DNA]</scope>
    <source>
        <strain evidence="3">cv. CVL-1</strain>
        <tissue evidence="2">Whole seedling</tissue>
    </source>
</reference>
<gene>
    <name evidence="2" type="ORF">CCACVL1_19141</name>
</gene>
<dbReference type="AlphaFoldDB" id="A0A1R3HIC8"/>